<dbReference type="PRINTS" id="PR00412">
    <property type="entry name" value="EPOXHYDRLASE"/>
</dbReference>
<dbReference type="STRING" id="1150368.SAMN02927921_02553"/>
<dbReference type="Gene3D" id="3.40.50.1820">
    <property type="entry name" value="alpha/beta hydrolase"/>
    <property type="match status" value="1"/>
</dbReference>
<proteinExistence type="predicted"/>
<dbReference type="EMBL" id="FPJE01000013">
    <property type="protein sequence ID" value="SFW59162.1"/>
    <property type="molecule type" value="Genomic_DNA"/>
</dbReference>
<dbReference type="InterPro" id="IPR000073">
    <property type="entry name" value="AB_hydrolase_1"/>
</dbReference>
<reference evidence="3 4" key="1">
    <citation type="submission" date="2016-11" db="EMBL/GenBank/DDBJ databases">
        <authorList>
            <person name="Jaros S."/>
            <person name="Januszkiewicz K."/>
            <person name="Wedrychowicz H."/>
        </authorList>
    </citation>
    <scope>NUCLEOTIDE SEQUENCE [LARGE SCALE GENOMIC DNA]</scope>
    <source>
        <strain evidence="3 4">CGMCC 1.12145</strain>
    </source>
</reference>
<dbReference type="Pfam" id="PF00561">
    <property type="entry name" value="Abhydrolase_1"/>
    <property type="match status" value="1"/>
</dbReference>
<dbReference type="SUPFAM" id="SSF53474">
    <property type="entry name" value="alpha/beta-Hydrolases"/>
    <property type="match status" value="1"/>
</dbReference>
<dbReference type="PRINTS" id="PR00111">
    <property type="entry name" value="ABHYDROLASE"/>
</dbReference>
<feature type="domain" description="AB hydrolase-1" evidence="2">
    <location>
        <begin position="38"/>
        <end position="279"/>
    </location>
</feature>
<evidence type="ECO:0000313" key="3">
    <source>
        <dbReference type="EMBL" id="SFW59162.1"/>
    </source>
</evidence>
<keyword evidence="4" id="KW-1185">Reference proteome</keyword>
<protein>
    <submittedName>
        <fullName evidence="3">Pimeloyl-ACP methyl ester carboxylesterase</fullName>
    </submittedName>
</protein>
<dbReference type="Proteomes" id="UP000182248">
    <property type="component" value="Unassembled WGS sequence"/>
</dbReference>
<evidence type="ECO:0000259" key="2">
    <source>
        <dbReference type="Pfam" id="PF00561"/>
    </source>
</evidence>
<name>A0A1K1QGV5_9FLAO</name>
<dbReference type="PANTHER" id="PTHR43329">
    <property type="entry name" value="EPOXIDE HYDROLASE"/>
    <property type="match status" value="1"/>
</dbReference>
<dbReference type="RefSeq" id="WP_072317769.1">
    <property type="nucleotide sequence ID" value="NZ_FPJE01000013.1"/>
</dbReference>
<accession>A0A1K1QGV5</accession>
<dbReference type="AlphaFoldDB" id="A0A1K1QGV5"/>
<organism evidence="3 4">
    <name type="scientific">Sinomicrobium oceani</name>
    <dbReference type="NCBI Taxonomy" id="1150368"/>
    <lineage>
        <taxon>Bacteria</taxon>
        <taxon>Pseudomonadati</taxon>
        <taxon>Bacteroidota</taxon>
        <taxon>Flavobacteriia</taxon>
        <taxon>Flavobacteriales</taxon>
        <taxon>Flavobacteriaceae</taxon>
        <taxon>Sinomicrobium</taxon>
    </lineage>
</organism>
<evidence type="ECO:0000256" key="1">
    <source>
        <dbReference type="ARBA" id="ARBA00022801"/>
    </source>
</evidence>
<gene>
    <name evidence="3" type="ORF">SAMN02927921_02553</name>
</gene>
<dbReference type="InterPro" id="IPR029058">
    <property type="entry name" value="AB_hydrolase_fold"/>
</dbReference>
<dbReference type="OrthoDB" id="9773293at2"/>
<keyword evidence="1" id="KW-0378">Hydrolase</keyword>
<sequence>MNLYTTAHLIKKMPGFYSHTQKVNGVNLHGVIGGNGAPLVLLPGWPQTWWSFRHIMPVLAEKYTVIAVDLRGMGDSDKPPGGYSKKDMAGDIKELVIALGYDRVHIAGHDIGANVAYAFAANYPERTGKLILLDTPPPDENMYRLPMLPVGTPVYPWWVAFNQVKDLPEQLLEGRFGLLLDHLLDKLLINPEAIGDFDRAVYMQHYNRKENIRASNAWYQAFGQDISDQKTYPKIANPTLGIASSSNFGILDDFLSHYFLSYQMMEVEGTGHFLHEEKPVQIAKAISDFLE</sequence>
<evidence type="ECO:0000313" key="4">
    <source>
        <dbReference type="Proteomes" id="UP000182248"/>
    </source>
</evidence>
<dbReference type="InterPro" id="IPR000639">
    <property type="entry name" value="Epox_hydrolase-like"/>
</dbReference>
<dbReference type="GO" id="GO:0016787">
    <property type="term" value="F:hydrolase activity"/>
    <property type="evidence" value="ECO:0007669"/>
    <property type="project" value="UniProtKB-KW"/>
</dbReference>